<dbReference type="Gene3D" id="2.40.160.20">
    <property type="match status" value="1"/>
</dbReference>
<keyword evidence="8" id="KW-1185">Reference proteome</keyword>
<keyword evidence="4 6" id="KW-0732">Signal</keyword>
<evidence type="ECO:0000313" key="8">
    <source>
        <dbReference type="Proteomes" id="UP000028640"/>
    </source>
</evidence>
<sequence>MKYGILSLAILALVGVSNVAKADSQTISLGYAQSKVQDFKNIRGVNAKYRYEWDSRVSILGSFTYMSTSGNLFDSEYNEYTNYDDHIKVKYYSLLVGPAYRINEYVSFYALGGVSKNKSDLSQNYHHSDYTYTENSNNGETAFAYGVGVQVNPTENIAIDVGYEGSKIVDAKINGFNVGIGYRF</sequence>
<keyword evidence="5" id="KW-0472">Membrane</keyword>
<evidence type="ECO:0000256" key="6">
    <source>
        <dbReference type="SAM" id="SignalP"/>
    </source>
</evidence>
<dbReference type="InterPro" id="IPR011250">
    <property type="entry name" value="OMP/PagP_B-barrel"/>
</dbReference>
<dbReference type="PROSITE" id="PS00695">
    <property type="entry name" value="ENT_VIR_OMP_2"/>
    <property type="match status" value="1"/>
</dbReference>
<dbReference type="eggNOG" id="COG3637">
    <property type="taxonomic scope" value="Bacteria"/>
</dbReference>
<proteinExistence type="predicted"/>
<dbReference type="PANTHER" id="PTHR35892:SF2">
    <property type="entry name" value="OUTER MEMBRANE PROTEIN PAGN"/>
    <property type="match status" value="1"/>
</dbReference>
<dbReference type="OrthoDB" id="5873117at2"/>
<evidence type="ECO:0000256" key="2">
    <source>
        <dbReference type="ARBA" id="ARBA00022452"/>
    </source>
</evidence>
<dbReference type="STRING" id="910964.GEAM_2483"/>
<feature type="chain" id="PRO_5001790858" evidence="6">
    <location>
        <begin position="23"/>
        <end position="184"/>
    </location>
</feature>
<feature type="signal peptide" evidence="6">
    <location>
        <begin position="1"/>
        <end position="22"/>
    </location>
</feature>
<accession>A0A085G8S4</accession>
<evidence type="ECO:0000256" key="3">
    <source>
        <dbReference type="ARBA" id="ARBA00022692"/>
    </source>
</evidence>
<dbReference type="PANTHER" id="PTHR35892">
    <property type="entry name" value="OUTER MEMBRANE PROTEIN PAGN-RELATED"/>
    <property type="match status" value="1"/>
</dbReference>
<comment type="caution">
    <text evidence="7">The sequence shown here is derived from an EMBL/GenBank/DDBJ whole genome shotgun (WGS) entry which is preliminary data.</text>
</comment>
<evidence type="ECO:0000256" key="1">
    <source>
        <dbReference type="ARBA" id="ARBA00004141"/>
    </source>
</evidence>
<evidence type="ECO:0000256" key="5">
    <source>
        <dbReference type="ARBA" id="ARBA00023136"/>
    </source>
</evidence>
<dbReference type="SUPFAM" id="SSF56925">
    <property type="entry name" value="OMPA-like"/>
    <property type="match status" value="1"/>
</dbReference>
<protein>
    <submittedName>
        <fullName evidence="7">Attachment-invasion locus protein</fullName>
    </submittedName>
</protein>
<dbReference type="Pfam" id="PF06316">
    <property type="entry name" value="Ail_Lom"/>
    <property type="match status" value="1"/>
</dbReference>
<dbReference type="AlphaFoldDB" id="A0A085G8S4"/>
<organism evidence="7 8">
    <name type="scientific">Ewingella americana (strain ATCC 33852 / DSM 4580 / CCUG 14506 / JCM 5911 / LMG 7869 / NCTC 12157 / CDC 1468-78)</name>
    <dbReference type="NCBI Taxonomy" id="910964"/>
    <lineage>
        <taxon>Bacteria</taxon>
        <taxon>Pseudomonadati</taxon>
        <taxon>Pseudomonadota</taxon>
        <taxon>Gammaproteobacteria</taxon>
        <taxon>Enterobacterales</taxon>
        <taxon>Yersiniaceae</taxon>
        <taxon>Ewingella</taxon>
    </lineage>
</organism>
<reference evidence="7 8" key="1">
    <citation type="submission" date="2014-05" db="EMBL/GenBank/DDBJ databases">
        <title>ATOL: Assembling a taxonomically balanced genome-scale reconstruction of the evolutionary history of the Enterobacteriaceae.</title>
        <authorList>
            <person name="Plunkett G.III."/>
            <person name="Neeno-Eckwall E.C."/>
            <person name="Glasner J.D."/>
            <person name="Perna N.T."/>
        </authorList>
    </citation>
    <scope>NUCLEOTIDE SEQUENCE [LARGE SCALE GENOMIC DNA]</scope>
    <source>
        <strain evidence="7 8">ATCC 33852</strain>
    </source>
</reference>
<comment type="subcellular location">
    <subcellularLocation>
        <location evidence="1">Membrane</location>
        <topology evidence="1">Multi-pass membrane protein</topology>
    </subcellularLocation>
</comment>
<dbReference type="GeneID" id="78380817"/>
<dbReference type="GO" id="GO:0044384">
    <property type="term" value="C:host outer membrane"/>
    <property type="evidence" value="ECO:0007669"/>
    <property type="project" value="InterPro"/>
</dbReference>
<dbReference type="GO" id="GO:0016020">
    <property type="term" value="C:membrane"/>
    <property type="evidence" value="ECO:0007669"/>
    <property type="project" value="UniProtKB-SubCell"/>
</dbReference>
<evidence type="ECO:0000256" key="4">
    <source>
        <dbReference type="ARBA" id="ARBA00022729"/>
    </source>
</evidence>
<dbReference type="InterPro" id="IPR000758">
    <property type="entry name" value="Enterovir_OMP"/>
</dbReference>
<dbReference type="Proteomes" id="UP000028640">
    <property type="component" value="Unassembled WGS sequence"/>
</dbReference>
<evidence type="ECO:0000313" key="7">
    <source>
        <dbReference type="EMBL" id="KFC80119.1"/>
    </source>
</evidence>
<dbReference type="InterPro" id="IPR051723">
    <property type="entry name" value="Bact_OM_Invasion-Related"/>
</dbReference>
<gene>
    <name evidence="7" type="ORF">GEAM_2483</name>
</gene>
<keyword evidence="3" id="KW-0812">Transmembrane</keyword>
<dbReference type="RefSeq" id="WP_034791938.1">
    <property type="nucleotide sequence ID" value="NZ_JMPJ01000059.1"/>
</dbReference>
<dbReference type="EMBL" id="JMPJ01000059">
    <property type="protein sequence ID" value="KFC80119.1"/>
    <property type="molecule type" value="Genomic_DNA"/>
</dbReference>
<keyword evidence="2" id="KW-1134">Transmembrane beta strand</keyword>
<dbReference type="PRINTS" id="PR00316">
    <property type="entry name" value="ENTEROVIROMP"/>
</dbReference>
<name>A0A085G8S4_EWIA3</name>